<evidence type="ECO:0000313" key="11">
    <source>
        <dbReference type="Proteomes" id="UP001324533"/>
    </source>
</evidence>
<evidence type="ECO:0000256" key="6">
    <source>
        <dbReference type="ARBA" id="ARBA00022777"/>
    </source>
</evidence>
<feature type="transmembrane region" description="Helical" evidence="8">
    <location>
        <begin position="290"/>
        <end position="308"/>
    </location>
</feature>
<keyword evidence="8" id="KW-0812">Transmembrane</keyword>
<keyword evidence="4" id="KW-0597">Phosphoprotein</keyword>
<dbReference type="InterPro" id="IPR003594">
    <property type="entry name" value="HATPase_dom"/>
</dbReference>
<dbReference type="SMART" id="SM00388">
    <property type="entry name" value="HisKA"/>
    <property type="match status" value="1"/>
</dbReference>
<keyword evidence="11" id="KW-1185">Reference proteome</keyword>
<feature type="transmembrane region" description="Helical" evidence="8">
    <location>
        <begin position="37"/>
        <end position="58"/>
    </location>
</feature>
<dbReference type="InterPro" id="IPR004358">
    <property type="entry name" value="Sig_transdc_His_kin-like_C"/>
</dbReference>
<evidence type="ECO:0000256" key="2">
    <source>
        <dbReference type="ARBA" id="ARBA00004236"/>
    </source>
</evidence>
<feature type="transmembrane region" description="Helical" evidence="8">
    <location>
        <begin position="12"/>
        <end position="31"/>
    </location>
</feature>
<dbReference type="Pfam" id="PF00512">
    <property type="entry name" value="HisKA"/>
    <property type="match status" value="1"/>
</dbReference>
<dbReference type="SUPFAM" id="SSF47384">
    <property type="entry name" value="Homodimeric domain of signal transducing histidine kinase"/>
    <property type="match status" value="1"/>
</dbReference>
<keyword evidence="8" id="KW-0472">Membrane</keyword>
<keyword evidence="5" id="KW-0808">Transferase</keyword>
<dbReference type="InterPro" id="IPR050736">
    <property type="entry name" value="Sensor_HK_Regulatory"/>
</dbReference>
<dbReference type="PROSITE" id="PS50109">
    <property type="entry name" value="HIS_KIN"/>
    <property type="match status" value="1"/>
</dbReference>
<feature type="domain" description="Histidine kinase" evidence="9">
    <location>
        <begin position="341"/>
        <end position="561"/>
    </location>
</feature>
<dbReference type="RefSeq" id="WP_322410352.1">
    <property type="nucleotide sequence ID" value="NZ_CP139779.1"/>
</dbReference>
<keyword evidence="10" id="KW-0547">Nucleotide-binding</keyword>
<dbReference type="InterPro" id="IPR036890">
    <property type="entry name" value="HATPase_C_sf"/>
</dbReference>
<dbReference type="EC" id="2.7.13.3" evidence="3"/>
<evidence type="ECO:0000256" key="8">
    <source>
        <dbReference type="SAM" id="Phobius"/>
    </source>
</evidence>
<reference evidence="10 11" key="1">
    <citation type="submission" date="2023-06" db="EMBL/GenBank/DDBJ databases">
        <title>Rock-solubilizing bacteria, Microbacterium invictum, promotes re-establishment of vegetation in rocky wasteland by accelerating rock bio-weathering and reshaping soil bacterial community.</title>
        <authorList>
            <person name="Liu C."/>
        </authorList>
    </citation>
    <scope>NUCLEOTIDE SEQUENCE [LARGE SCALE GENOMIC DNA]</scope>
    <source>
        <strain evidence="10 11">X-18</strain>
    </source>
</reference>
<evidence type="ECO:0000256" key="3">
    <source>
        <dbReference type="ARBA" id="ARBA00012438"/>
    </source>
</evidence>
<proteinExistence type="predicted"/>
<dbReference type="CDD" id="cd00075">
    <property type="entry name" value="HATPase"/>
    <property type="match status" value="1"/>
</dbReference>
<organism evidence="10 11">
    <name type="scientific">Microbacterium invictum</name>
    <dbReference type="NCBI Taxonomy" id="515415"/>
    <lineage>
        <taxon>Bacteria</taxon>
        <taxon>Bacillati</taxon>
        <taxon>Actinomycetota</taxon>
        <taxon>Actinomycetes</taxon>
        <taxon>Micrococcales</taxon>
        <taxon>Microbacteriaceae</taxon>
        <taxon>Microbacterium</taxon>
    </lineage>
</organism>
<evidence type="ECO:0000256" key="4">
    <source>
        <dbReference type="ARBA" id="ARBA00022553"/>
    </source>
</evidence>
<dbReference type="Gene3D" id="3.30.565.10">
    <property type="entry name" value="Histidine kinase-like ATPase, C-terminal domain"/>
    <property type="match status" value="1"/>
</dbReference>
<dbReference type="InterPro" id="IPR003661">
    <property type="entry name" value="HisK_dim/P_dom"/>
</dbReference>
<name>A0ABZ0VBM0_9MICO</name>
<dbReference type="PRINTS" id="PR00344">
    <property type="entry name" value="BCTRLSENSOR"/>
</dbReference>
<feature type="transmembrane region" description="Helical" evidence="8">
    <location>
        <begin position="167"/>
        <end position="187"/>
    </location>
</feature>
<feature type="transmembrane region" description="Helical" evidence="8">
    <location>
        <begin position="133"/>
        <end position="155"/>
    </location>
</feature>
<comment type="catalytic activity">
    <reaction evidence="1">
        <text>ATP + protein L-histidine = ADP + protein N-phospho-L-histidine.</text>
        <dbReference type="EC" id="2.7.13.3"/>
    </reaction>
</comment>
<dbReference type="Proteomes" id="UP001324533">
    <property type="component" value="Chromosome"/>
</dbReference>
<evidence type="ECO:0000256" key="7">
    <source>
        <dbReference type="ARBA" id="ARBA00023012"/>
    </source>
</evidence>
<dbReference type="Pfam" id="PF02518">
    <property type="entry name" value="HATPase_c"/>
    <property type="match status" value="1"/>
</dbReference>
<evidence type="ECO:0000259" key="9">
    <source>
        <dbReference type="PROSITE" id="PS50109"/>
    </source>
</evidence>
<evidence type="ECO:0000256" key="5">
    <source>
        <dbReference type="ARBA" id="ARBA00022679"/>
    </source>
</evidence>
<protein>
    <recommendedName>
        <fullName evidence="3">histidine kinase</fullName>
        <ecNumber evidence="3">2.7.13.3</ecNumber>
    </recommendedName>
</protein>
<dbReference type="SUPFAM" id="SSF55874">
    <property type="entry name" value="ATPase domain of HSP90 chaperone/DNA topoisomerase II/histidine kinase"/>
    <property type="match status" value="1"/>
</dbReference>
<feature type="transmembrane region" description="Helical" evidence="8">
    <location>
        <begin position="266"/>
        <end position="284"/>
    </location>
</feature>
<feature type="transmembrane region" description="Helical" evidence="8">
    <location>
        <begin position="224"/>
        <end position="246"/>
    </location>
</feature>
<dbReference type="Gene3D" id="1.10.287.130">
    <property type="match status" value="1"/>
</dbReference>
<dbReference type="EMBL" id="CP139779">
    <property type="protein sequence ID" value="WQB70202.1"/>
    <property type="molecule type" value="Genomic_DNA"/>
</dbReference>
<dbReference type="CDD" id="cd00082">
    <property type="entry name" value="HisKA"/>
    <property type="match status" value="1"/>
</dbReference>
<dbReference type="InterPro" id="IPR005467">
    <property type="entry name" value="His_kinase_dom"/>
</dbReference>
<dbReference type="GO" id="GO:0005524">
    <property type="term" value="F:ATP binding"/>
    <property type="evidence" value="ECO:0007669"/>
    <property type="project" value="UniProtKB-KW"/>
</dbReference>
<keyword evidence="10" id="KW-0067">ATP-binding</keyword>
<dbReference type="InterPro" id="IPR036097">
    <property type="entry name" value="HisK_dim/P_sf"/>
</dbReference>
<evidence type="ECO:0000256" key="1">
    <source>
        <dbReference type="ARBA" id="ARBA00000085"/>
    </source>
</evidence>
<gene>
    <name evidence="10" type="ORF">T9R20_16115</name>
</gene>
<keyword evidence="8" id="KW-1133">Transmembrane helix</keyword>
<dbReference type="PANTHER" id="PTHR43711">
    <property type="entry name" value="TWO-COMPONENT HISTIDINE KINASE"/>
    <property type="match status" value="1"/>
</dbReference>
<feature type="transmembrane region" description="Helical" evidence="8">
    <location>
        <begin position="70"/>
        <end position="92"/>
    </location>
</feature>
<keyword evidence="7" id="KW-0902">Two-component regulatory system</keyword>
<feature type="transmembrane region" description="Helical" evidence="8">
    <location>
        <begin position="199"/>
        <end position="218"/>
    </location>
</feature>
<feature type="transmembrane region" description="Helical" evidence="8">
    <location>
        <begin position="104"/>
        <end position="121"/>
    </location>
</feature>
<dbReference type="SMART" id="SM00387">
    <property type="entry name" value="HATPase_c"/>
    <property type="match status" value="1"/>
</dbReference>
<keyword evidence="6" id="KW-0418">Kinase</keyword>
<accession>A0ABZ0VBM0</accession>
<sequence length="565" mass="59675">MPGERLDRSIRALIVLMVAVNVIYLGALLLPGDPASLLIDVWMSITAQWVPVAVFWLVAVRTRFRRWEVILAAAGVTFNAAGDTVYALAMGADGVLPSPSLADLGYLLYYPLTMAALVLLVRRQSARSLRAALFDAGVASLGAAAVLAVLLAPIFTDASSATTTLDAAIAALYPLFDLLLITAAVGVSASPALRLGPRWQLLVLGFLLFAGADVAYALLSHAGIYAAGSPLDVLWTAGLACAAVWVDGFTRSDPAMPRARSHAPRLPVPAFAVLAGLGVLLLATQTSVSTVALALAAATVVLAAVSVLRRQATLARLLEGQEDLVRQLQKLDASKSSLIDTMSHEMRTPLTSILGYLDLVLDDQGVSPDTKDMLRVIERNAHRLQSLAGTMLQLTRLEAGEAPATARVAMAQVLRRVEESMRPLAVTRNVALHFLVDHAADVAGDEGQLERAVTNLVENAVKFTPPYGSVRVHSAPAAGPHGEPAVRIDVSDTGIGIPTDDVPHLFDRFFRAANAQDRSVQGTGLGLAIVREIVRAHGGEVSVRSVLGEGSTFRVTLPALPVTGR</sequence>
<comment type="subcellular location">
    <subcellularLocation>
        <location evidence="2">Cell membrane</location>
    </subcellularLocation>
</comment>
<dbReference type="PANTHER" id="PTHR43711:SF31">
    <property type="entry name" value="HISTIDINE KINASE"/>
    <property type="match status" value="1"/>
</dbReference>
<evidence type="ECO:0000313" key="10">
    <source>
        <dbReference type="EMBL" id="WQB70202.1"/>
    </source>
</evidence>